<proteinExistence type="predicted"/>
<evidence type="ECO:0000313" key="2">
    <source>
        <dbReference type="Proteomes" id="UP000053660"/>
    </source>
</evidence>
<protein>
    <submittedName>
        <fullName evidence="1">Uncharacterized protein</fullName>
    </submittedName>
</protein>
<dbReference type="Proteomes" id="UP000053660">
    <property type="component" value="Unassembled WGS sequence"/>
</dbReference>
<name>A0A0B1ST71_OESDE</name>
<dbReference type="AlphaFoldDB" id="A0A0B1ST71"/>
<organism evidence="1 2">
    <name type="scientific">Oesophagostomum dentatum</name>
    <name type="common">Nodular worm</name>
    <dbReference type="NCBI Taxonomy" id="61180"/>
    <lineage>
        <taxon>Eukaryota</taxon>
        <taxon>Metazoa</taxon>
        <taxon>Ecdysozoa</taxon>
        <taxon>Nematoda</taxon>
        <taxon>Chromadorea</taxon>
        <taxon>Rhabditida</taxon>
        <taxon>Rhabditina</taxon>
        <taxon>Rhabditomorpha</taxon>
        <taxon>Strongyloidea</taxon>
        <taxon>Strongylidae</taxon>
        <taxon>Oesophagostomum</taxon>
    </lineage>
</organism>
<dbReference type="EMBL" id="KN555707">
    <property type="protein sequence ID" value="KHJ88513.1"/>
    <property type="molecule type" value="Genomic_DNA"/>
</dbReference>
<keyword evidence="2" id="KW-1185">Reference proteome</keyword>
<reference evidence="1 2" key="1">
    <citation type="submission" date="2014-03" db="EMBL/GenBank/DDBJ databases">
        <title>Draft genome of the hookworm Oesophagostomum dentatum.</title>
        <authorList>
            <person name="Mitreva M."/>
        </authorList>
    </citation>
    <scope>NUCLEOTIDE SEQUENCE [LARGE SCALE GENOMIC DNA]</scope>
    <source>
        <strain evidence="1 2">OD-Hann</strain>
    </source>
</reference>
<sequence>MCMIPGARKVLAHIQYQEMLYITIAELLKEGYADKSTRKDHYQKYFAENEGEKIRERYV</sequence>
<gene>
    <name evidence="1" type="ORF">OESDEN_11691</name>
</gene>
<accession>A0A0B1ST71</accession>
<evidence type="ECO:0000313" key="1">
    <source>
        <dbReference type="EMBL" id="KHJ88513.1"/>
    </source>
</evidence>